<organism evidence="1 2">
    <name type="scientific">Serratia marcescens</name>
    <dbReference type="NCBI Taxonomy" id="615"/>
    <lineage>
        <taxon>Bacteria</taxon>
        <taxon>Pseudomonadati</taxon>
        <taxon>Pseudomonadota</taxon>
        <taxon>Gammaproteobacteria</taxon>
        <taxon>Enterobacterales</taxon>
        <taxon>Yersiniaceae</taxon>
        <taxon>Serratia</taxon>
    </lineage>
</organism>
<accession>A0AA46KA89</accession>
<sequence>MRHNILMKIKSVKQVDEISLTDAECGDVVITFECETPLKESDTCAMMGRYFNDVYFEETDGDSFSRKGDVFVMTGVIRVPLSDKTQSLSESEITIPISSRLTRQLISQEYDAERKESVKEMVDNWIGGLFDKQGNLIIKK</sequence>
<reference evidence="1 2" key="2">
    <citation type="submission" date="2019-07" db="EMBL/GenBank/DDBJ databases">
        <title>Investigation of anaerobic lignin degradation for improved lignocellulosic biofuels.</title>
        <authorList>
            <person name="Deangelis K.PhD."/>
        </authorList>
    </citation>
    <scope>NUCLEOTIDE SEQUENCE [LARGE SCALE GENOMIC DNA]</scope>
    <source>
        <strain evidence="1 2">106R</strain>
    </source>
</reference>
<gene>
    <name evidence="1" type="ORF">FHU12_5276</name>
</gene>
<protein>
    <submittedName>
        <fullName evidence="1">Uncharacterized protein</fullName>
    </submittedName>
</protein>
<dbReference type="RefSeq" id="WP_141972677.1">
    <property type="nucleotide sequence ID" value="NZ_VFMJ01000001.1"/>
</dbReference>
<dbReference type="Proteomes" id="UP000320710">
    <property type="component" value="Unassembled WGS sequence"/>
</dbReference>
<proteinExistence type="predicted"/>
<dbReference type="AlphaFoldDB" id="A0AA46KA89"/>
<evidence type="ECO:0000313" key="2">
    <source>
        <dbReference type="Proteomes" id="UP000320710"/>
    </source>
</evidence>
<name>A0AA46KA89_SERMA</name>
<reference evidence="1 2" key="1">
    <citation type="submission" date="2019-06" db="EMBL/GenBank/DDBJ databases">
        <authorList>
            <person name="Deangelis K."/>
            <person name="Huntemann M."/>
            <person name="Clum A."/>
            <person name="Pillay M."/>
            <person name="Palaniappan K."/>
            <person name="Varghese N."/>
            <person name="Mikhailova N."/>
            <person name="Stamatis D."/>
            <person name="Reddy T."/>
            <person name="Daum C."/>
            <person name="Shapiro N."/>
            <person name="Ivanova N."/>
            <person name="Kyrpides N."/>
            <person name="Woyke T."/>
        </authorList>
    </citation>
    <scope>NUCLEOTIDE SEQUENCE [LARGE SCALE GENOMIC DNA]</scope>
    <source>
        <strain evidence="1 2">106R</strain>
    </source>
</reference>
<comment type="caution">
    <text evidence="1">The sequence shown here is derived from an EMBL/GenBank/DDBJ whole genome shotgun (WGS) entry which is preliminary data.</text>
</comment>
<evidence type="ECO:0000313" key="1">
    <source>
        <dbReference type="EMBL" id="TQI87576.1"/>
    </source>
</evidence>
<dbReference type="EMBL" id="VFMJ01000001">
    <property type="protein sequence ID" value="TQI87576.1"/>
    <property type="molecule type" value="Genomic_DNA"/>
</dbReference>